<dbReference type="InterPro" id="IPR000305">
    <property type="entry name" value="GIY-YIG_endonuc"/>
</dbReference>
<sequence length="355" mass="40541">MRWRDRLTSAPEKCGVYLFKRGGKTLYVGKAKNLKRRLLQHLRLSETDVREAAIIGESTDIEWIVTESEFEALVLEIDLIQLHKPKFNILHKYGGGYPMLLLTEDPFPTVRVVRGTEHRGVLFGPFLQSRKAHRVKRLIHRLFRLRTCDPMPLRKEPCMDYHLGLCSAPCAGLIEAEEYALNVASAKALLSGQVAEILPELYRKIEEFSSRMMFEKCAQLRDQIEALENMARGQAVSALPFSSADLFYRLGPSLGLFLVRGGKLLSKRIYSFRGDGEIEEFVLGYYCANQIPEVILTNFPLSAEVKRWLKSRKRGEVKFLRKIPSKLEDLARENLGEELNLSLAPEEFEKKLGIG</sequence>
<protein>
    <submittedName>
        <fullName evidence="4">Excinuclease ABC subunit C</fullName>
    </submittedName>
</protein>
<proteinExistence type="predicted"/>
<dbReference type="EMBL" id="DRNB01000147">
    <property type="protein sequence ID" value="HHJ64048.1"/>
    <property type="molecule type" value="Genomic_DNA"/>
</dbReference>
<reference evidence="4" key="1">
    <citation type="journal article" date="2020" name="mSystems">
        <title>Genome- and Community-Level Interaction Insights into Carbon Utilization and Element Cycling Functions of Hydrothermarchaeota in Hydrothermal Sediment.</title>
        <authorList>
            <person name="Zhou Z."/>
            <person name="Liu Y."/>
            <person name="Xu W."/>
            <person name="Pan J."/>
            <person name="Luo Z.H."/>
            <person name="Li M."/>
        </authorList>
    </citation>
    <scope>NUCLEOTIDE SEQUENCE [LARGE SCALE GENOMIC DNA]</scope>
    <source>
        <strain evidence="4">HyVt-501</strain>
    </source>
</reference>
<dbReference type="SUPFAM" id="SSF46600">
    <property type="entry name" value="C-terminal UvrC-binding domain of UvrB"/>
    <property type="match status" value="1"/>
</dbReference>
<dbReference type="PANTHER" id="PTHR30562:SF1">
    <property type="entry name" value="UVRABC SYSTEM PROTEIN C"/>
    <property type="match status" value="1"/>
</dbReference>
<feature type="domain" description="UVR" evidence="2">
    <location>
        <begin position="195"/>
        <end position="230"/>
    </location>
</feature>
<evidence type="ECO:0000259" key="3">
    <source>
        <dbReference type="PROSITE" id="PS50164"/>
    </source>
</evidence>
<name>A0A7C5L787_AQUAO</name>
<evidence type="ECO:0000313" key="4">
    <source>
        <dbReference type="EMBL" id="HHJ64048.1"/>
    </source>
</evidence>
<keyword evidence="1" id="KW-0742">SOS response</keyword>
<dbReference type="InterPro" id="IPR036876">
    <property type="entry name" value="UVR_dom_sf"/>
</dbReference>
<feature type="non-terminal residue" evidence="4">
    <location>
        <position position="355"/>
    </location>
</feature>
<dbReference type="SMART" id="SM00465">
    <property type="entry name" value="GIYc"/>
    <property type="match status" value="1"/>
</dbReference>
<keyword evidence="1" id="KW-0227">DNA damage</keyword>
<dbReference type="InterPro" id="IPR050066">
    <property type="entry name" value="UvrABC_protein_C"/>
</dbReference>
<dbReference type="GO" id="GO:0009380">
    <property type="term" value="C:excinuclease repair complex"/>
    <property type="evidence" value="ECO:0007669"/>
    <property type="project" value="TreeGrafter"/>
</dbReference>
<comment type="caution">
    <text evidence="4">The sequence shown here is derived from an EMBL/GenBank/DDBJ whole genome shotgun (WGS) entry which is preliminary data.</text>
</comment>
<evidence type="ECO:0000256" key="1">
    <source>
        <dbReference type="ARBA" id="ARBA00023236"/>
    </source>
</evidence>
<organism evidence="4">
    <name type="scientific">Aquifex aeolicus</name>
    <dbReference type="NCBI Taxonomy" id="63363"/>
    <lineage>
        <taxon>Bacteria</taxon>
        <taxon>Pseudomonadati</taxon>
        <taxon>Aquificota</taxon>
        <taxon>Aquificia</taxon>
        <taxon>Aquificales</taxon>
        <taxon>Aquificaceae</taxon>
        <taxon>Aquifex</taxon>
    </lineage>
</organism>
<dbReference type="SUPFAM" id="SSF82771">
    <property type="entry name" value="GIY-YIG endonuclease"/>
    <property type="match status" value="1"/>
</dbReference>
<dbReference type="InterPro" id="IPR047296">
    <property type="entry name" value="GIY-YIG_UvrC_Cho"/>
</dbReference>
<dbReference type="CDD" id="cd10434">
    <property type="entry name" value="GIY-YIG_UvrC_Cho"/>
    <property type="match status" value="1"/>
</dbReference>
<dbReference type="Proteomes" id="UP000885792">
    <property type="component" value="Unassembled WGS sequence"/>
</dbReference>
<accession>A0A7C5L787</accession>
<dbReference type="PROSITE" id="PS50151">
    <property type="entry name" value="UVR"/>
    <property type="match status" value="1"/>
</dbReference>
<dbReference type="GO" id="GO:0009432">
    <property type="term" value="P:SOS response"/>
    <property type="evidence" value="ECO:0007669"/>
    <property type="project" value="UniProtKB-KW"/>
</dbReference>
<dbReference type="InterPro" id="IPR035901">
    <property type="entry name" value="GIY-YIG_endonuc_sf"/>
</dbReference>
<dbReference type="Gene3D" id="3.40.1440.10">
    <property type="entry name" value="GIY-YIG endonuclease"/>
    <property type="match status" value="1"/>
</dbReference>
<dbReference type="PROSITE" id="PS50164">
    <property type="entry name" value="GIY_YIG"/>
    <property type="match status" value="1"/>
</dbReference>
<dbReference type="GO" id="GO:0006289">
    <property type="term" value="P:nucleotide-excision repair"/>
    <property type="evidence" value="ECO:0007669"/>
    <property type="project" value="InterPro"/>
</dbReference>
<dbReference type="Pfam" id="PF22920">
    <property type="entry name" value="UvrC_RNaseH"/>
    <property type="match status" value="1"/>
</dbReference>
<dbReference type="PANTHER" id="PTHR30562">
    <property type="entry name" value="UVRC/OXIDOREDUCTASE"/>
    <property type="match status" value="1"/>
</dbReference>
<evidence type="ECO:0000259" key="2">
    <source>
        <dbReference type="PROSITE" id="PS50151"/>
    </source>
</evidence>
<gene>
    <name evidence="4" type="primary">uvrC</name>
    <name evidence="4" type="ORF">ENJ61_03985</name>
</gene>
<dbReference type="InterPro" id="IPR001943">
    <property type="entry name" value="UVR_dom"/>
</dbReference>
<dbReference type="Pfam" id="PF01541">
    <property type="entry name" value="GIY-YIG"/>
    <property type="match status" value="1"/>
</dbReference>
<feature type="domain" description="GIY-YIG" evidence="3">
    <location>
        <begin position="12"/>
        <end position="89"/>
    </location>
</feature>
<dbReference type="AlphaFoldDB" id="A0A7C5L787"/>